<dbReference type="PIRSF" id="PIRSF033913">
    <property type="entry name" value="S-S_format_DsbB"/>
    <property type="match status" value="1"/>
</dbReference>
<comment type="caution">
    <text evidence="2">The sequence shown here is derived from an EMBL/GenBank/DDBJ whole genome shotgun (WGS) entry which is preliminary data.</text>
</comment>
<keyword evidence="1" id="KW-1133">Transmembrane helix</keyword>
<organism evidence="2 3">
    <name type="scientific">Pacificimonas pallii</name>
    <dbReference type="NCBI Taxonomy" id="2827236"/>
    <lineage>
        <taxon>Bacteria</taxon>
        <taxon>Pseudomonadati</taxon>
        <taxon>Pseudomonadota</taxon>
        <taxon>Alphaproteobacteria</taxon>
        <taxon>Sphingomonadales</taxon>
        <taxon>Sphingosinicellaceae</taxon>
        <taxon>Pacificimonas</taxon>
    </lineage>
</organism>
<evidence type="ECO:0000313" key="3">
    <source>
        <dbReference type="Proteomes" id="UP000722336"/>
    </source>
</evidence>
<dbReference type="EMBL" id="JAGSPA010000001">
    <property type="protein sequence ID" value="MBV7255986.1"/>
    <property type="molecule type" value="Genomic_DNA"/>
</dbReference>
<keyword evidence="1" id="KW-0812">Transmembrane</keyword>
<dbReference type="RefSeq" id="WP_218444400.1">
    <property type="nucleotide sequence ID" value="NZ_JAGSPA010000001.1"/>
</dbReference>
<keyword evidence="1" id="KW-0472">Membrane</keyword>
<evidence type="ECO:0000256" key="1">
    <source>
        <dbReference type="SAM" id="Phobius"/>
    </source>
</evidence>
<dbReference type="Pfam" id="PF02600">
    <property type="entry name" value="DsbB"/>
    <property type="match status" value="1"/>
</dbReference>
<evidence type="ECO:0000313" key="2">
    <source>
        <dbReference type="EMBL" id="MBV7255986.1"/>
    </source>
</evidence>
<dbReference type="InterPro" id="IPR024199">
    <property type="entry name" value="Uncharacterised_DsbB"/>
</dbReference>
<accession>A0ABS6SDI3</accession>
<proteinExistence type="predicted"/>
<reference evidence="2 3" key="1">
    <citation type="submission" date="2021-04" db="EMBL/GenBank/DDBJ databases">
        <authorList>
            <person name="Pira H."/>
            <person name="Risdian C."/>
            <person name="Wink J."/>
        </authorList>
    </citation>
    <scope>NUCLEOTIDE SEQUENCE [LARGE SCALE GENOMIC DNA]</scope>
    <source>
        <strain evidence="2 3">WHA3</strain>
    </source>
</reference>
<dbReference type="InterPro" id="IPR003752">
    <property type="entry name" value="DiS_bond_form_DsbB/BdbC"/>
</dbReference>
<keyword evidence="3" id="KW-1185">Reference proteome</keyword>
<protein>
    <submittedName>
        <fullName evidence="2">Disulfide bond formation protein B</fullName>
    </submittedName>
</protein>
<gene>
    <name evidence="2" type="ORF">KCG44_04215</name>
</gene>
<dbReference type="Proteomes" id="UP000722336">
    <property type="component" value="Unassembled WGS sequence"/>
</dbReference>
<feature type="transmembrane region" description="Helical" evidence="1">
    <location>
        <begin position="66"/>
        <end position="88"/>
    </location>
</feature>
<name>A0ABS6SDI3_9SPHN</name>
<sequence>MMAHSPIRAHLVLLLVPAALLGGALAAQHAYGLYPCEMCMWQRWPHVVALILASLALFVKGGARASCLLLAALALGTSGAIGAFHAGVEYGFWTGPTTCTAPPSASDDFMTAIIAAPVVRCDTAPWSLFGISLAGYNALISLLSAGVALWLMKRR</sequence>
<feature type="transmembrane region" description="Helical" evidence="1">
    <location>
        <begin position="42"/>
        <end position="59"/>
    </location>
</feature>
<feature type="transmembrane region" description="Helical" evidence="1">
    <location>
        <begin position="126"/>
        <end position="151"/>
    </location>
</feature>